<dbReference type="GO" id="GO:0016301">
    <property type="term" value="F:kinase activity"/>
    <property type="evidence" value="ECO:0007669"/>
    <property type="project" value="UniProtKB-KW"/>
</dbReference>
<feature type="compositionally biased region" description="Low complexity" evidence="1">
    <location>
        <begin position="186"/>
        <end position="200"/>
    </location>
</feature>
<feature type="compositionally biased region" description="Pro residues" evidence="1">
    <location>
        <begin position="201"/>
        <end position="210"/>
    </location>
</feature>
<feature type="transmembrane region" description="Helical" evidence="2">
    <location>
        <begin position="133"/>
        <end position="153"/>
    </location>
</feature>
<keyword evidence="3" id="KW-0808">Transferase</keyword>
<comment type="caution">
    <text evidence="3">The sequence shown here is derived from an EMBL/GenBank/DDBJ whole genome shotgun (WGS) entry which is preliminary data.</text>
</comment>
<proteinExistence type="predicted"/>
<evidence type="ECO:0000313" key="4">
    <source>
        <dbReference type="Proteomes" id="UP000253941"/>
    </source>
</evidence>
<keyword evidence="2" id="KW-1133">Transmembrane helix</keyword>
<gene>
    <name evidence="3" type="ORF">DRB17_19295</name>
</gene>
<sequence>MLPAILAQIGLPILTRVVSSGLSAIDDPAARAASKALGEVGDALAGDRVAPEQLAAANRHVEAMTRLSVERETGVLAQINETMRTEARSEDAYVRRWRPTFGYAVAVTWTVQMAGLTYAVVMTPKHAGEILAAMTHLSVIWSVALSVLGINVAKRSQDKAVAAGRTPAPSLVQRLTAPILGGSEPAGGAQAANAAPAVAPQRPPGPPGGR</sequence>
<feature type="region of interest" description="Disordered" evidence="1">
    <location>
        <begin position="177"/>
        <end position="210"/>
    </location>
</feature>
<dbReference type="EMBL" id="QPMH01000036">
    <property type="protein sequence ID" value="RDD60198.1"/>
    <property type="molecule type" value="Genomic_DNA"/>
</dbReference>
<dbReference type="Pfam" id="PF11351">
    <property type="entry name" value="GTA_holin_3TM"/>
    <property type="match status" value="1"/>
</dbReference>
<reference evidence="3 4" key="1">
    <citation type="submission" date="2018-07" db="EMBL/GenBank/DDBJ databases">
        <title>Venubactetium sediminum gen. nov., sp. nov., isolated from a marine solar saltern.</title>
        <authorList>
            <person name="Wang S."/>
        </authorList>
    </citation>
    <scope>NUCLEOTIDE SEQUENCE [LARGE SCALE GENOMIC DNA]</scope>
    <source>
        <strain evidence="3 4">WD2A32</strain>
    </source>
</reference>
<evidence type="ECO:0000313" key="3">
    <source>
        <dbReference type="EMBL" id="RDD60198.1"/>
    </source>
</evidence>
<accession>A0A369T4N0</accession>
<evidence type="ECO:0000256" key="1">
    <source>
        <dbReference type="SAM" id="MobiDB-lite"/>
    </source>
</evidence>
<dbReference type="RefSeq" id="WP_114583864.1">
    <property type="nucleotide sequence ID" value="NZ_QPMH01000036.1"/>
</dbReference>
<organism evidence="3 4">
    <name type="scientific">Ferruginivarius sediminum</name>
    <dbReference type="NCBI Taxonomy" id="2661937"/>
    <lineage>
        <taxon>Bacteria</taxon>
        <taxon>Pseudomonadati</taxon>
        <taxon>Pseudomonadota</taxon>
        <taxon>Alphaproteobacteria</taxon>
        <taxon>Rhodospirillales</taxon>
        <taxon>Rhodospirillaceae</taxon>
        <taxon>Ferruginivarius</taxon>
    </lineage>
</organism>
<keyword evidence="2" id="KW-0472">Membrane</keyword>
<keyword evidence="3" id="KW-0418">Kinase</keyword>
<keyword evidence="2" id="KW-0812">Transmembrane</keyword>
<dbReference type="Proteomes" id="UP000253941">
    <property type="component" value="Unassembled WGS sequence"/>
</dbReference>
<dbReference type="InterPro" id="IPR021497">
    <property type="entry name" value="GTA_holin_3TM"/>
</dbReference>
<evidence type="ECO:0000256" key="2">
    <source>
        <dbReference type="SAM" id="Phobius"/>
    </source>
</evidence>
<name>A0A369T4N0_9PROT</name>
<feature type="transmembrane region" description="Helical" evidence="2">
    <location>
        <begin position="101"/>
        <end position="121"/>
    </location>
</feature>
<keyword evidence="4" id="KW-1185">Reference proteome</keyword>
<dbReference type="AlphaFoldDB" id="A0A369T4N0"/>
<protein>
    <submittedName>
        <fullName evidence="3">Ribokinase</fullName>
    </submittedName>
</protein>